<accession>A0A096BI91</accession>
<evidence type="ECO:0000256" key="7">
    <source>
        <dbReference type="ARBA" id="ARBA00023136"/>
    </source>
</evidence>
<sequence length="585" mass="66471">MKKNLQNITKSCSKDKKDILLNIFAKTRLCFDFQNIILLLLFIFVGFIILYPILMIFINSLQAEGDFNISGYINVFKSSSNIKSLINSFKLSFGVLLGTWFIGGMLAFLRNRTDFRFKNLIDFFIFLSFVVPPYVIAIAWIELTSRGGYINRILLKMFPNINYTFQTYSLKAAILILIIHLYPLVYFGVSNALIKINRDLENSAKISGATNFKVLFTIVIPLLFPAFISTGLLVISRSMANFEVVAQLALPVGESVLTTQIFSAISQLRLNLASILSLVLVGISYLFFLVSENKLSKKRYYFEDYNSNINENYIKLGKFDFIINFIVVVFFIITFIIPMCTIFISSLLKRWGIPVSLKNITIDNYKILFLENEMMRNSILNSIFYGLVSATIAIIIGSLAVYLYKNNRDIKFKFLFNICQLPIAFPNIILAIGAIFAWINEPIKLYGTKWIIIITYIVLFIPIVIKQIKGISDNISDSMDKSAMIMGIPLINRYKDIFIPHIKDGLISGWLICFMIALKEVSISLLLYAKGTETIGVMLFTVQSNSYGLEMTSCISVVVIVISIIGNFIVRKIGVRSFNDGRINY</sequence>
<comment type="caution">
    <text evidence="10">The sequence shown here is derived from an EMBL/GenBank/DDBJ whole genome shotgun (WGS) entry which is preliminary data.</text>
</comment>
<evidence type="ECO:0000256" key="1">
    <source>
        <dbReference type="ARBA" id="ARBA00004429"/>
    </source>
</evidence>
<comment type="similarity">
    <text evidence="8">Belongs to the binding-protein-dependent transport system permease family.</text>
</comment>
<keyword evidence="2 8" id="KW-0813">Transport</keyword>
<feature type="transmembrane region" description="Helical" evidence="8">
    <location>
        <begin position="121"/>
        <end position="141"/>
    </location>
</feature>
<feature type="transmembrane region" description="Helical" evidence="8">
    <location>
        <begin position="321"/>
        <end position="348"/>
    </location>
</feature>
<dbReference type="GO" id="GO:0055085">
    <property type="term" value="P:transmembrane transport"/>
    <property type="evidence" value="ECO:0007669"/>
    <property type="project" value="InterPro"/>
</dbReference>
<keyword evidence="5 8" id="KW-0812">Transmembrane</keyword>
<proteinExistence type="inferred from homology"/>
<dbReference type="SUPFAM" id="SSF161098">
    <property type="entry name" value="MetI-like"/>
    <property type="match status" value="2"/>
</dbReference>
<dbReference type="InterPro" id="IPR035906">
    <property type="entry name" value="MetI-like_sf"/>
</dbReference>
<feature type="transmembrane region" description="Helical" evidence="8">
    <location>
        <begin position="549"/>
        <end position="570"/>
    </location>
</feature>
<dbReference type="Pfam" id="PF00528">
    <property type="entry name" value="BPD_transp_1"/>
    <property type="match status" value="2"/>
</dbReference>
<dbReference type="PROSITE" id="PS50928">
    <property type="entry name" value="ABC_TM1"/>
    <property type="match status" value="2"/>
</dbReference>
<evidence type="ECO:0000256" key="6">
    <source>
        <dbReference type="ARBA" id="ARBA00022989"/>
    </source>
</evidence>
<evidence type="ECO:0000256" key="4">
    <source>
        <dbReference type="ARBA" id="ARBA00022519"/>
    </source>
</evidence>
<evidence type="ECO:0000256" key="5">
    <source>
        <dbReference type="ARBA" id="ARBA00022692"/>
    </source>
</evidence>
<dbReference type="CDD" id="cd06261">
    <property type="entry name" value="TM_PBP2"/>
    <property type="match status" value="2"/>
</dbReference>
<dbReference type="InterPro" id="IPR000515">
    <property type="entry name" value="MetI-like"/>
</dbReference>
<evidence type="ECO:0000313" key="11">
    <source>
        <dbReference type="Proteomes" id="UP000029622"/>
    </source>
</evidence>
<evidence type="ECO:0000256" key="2">
    <source>
        <dbReference type="ARBA" id="ARBA00022448"/>
    </source>
</evidence>
<dbReference type="RefSeq" id="WP_035162471.1">
    <property type="nucleotide sequence ID" value="NZ_AZTB01000011.1"/>
</dbReference>
<keyword evidence="6 8" id="KW-1133">Transmembrane helix</keyword>
<name>A0A096BI91_9FIRM</name>
<dbReference type="GO" id="GO:0005886">
    <property type="term" value="C:plasma membrane"/>
    <property type="evidence" value="ECO:0007669"/>
    <property type="project" value="UniProtKB-SubCell"/>
</dbReference>
<comment type="subcellular location">
    <subcellularLocation>
        <location evidence="1">Cell inner membrane</location>
        <topology evidence="1">Multi-pass membrane protein</topology>
    </subcellularLocation>
    <subcellularLocation>
        <location evidence="8">Cell membrane</location>
        <topology evidence="8">Multi-pass membrane protein</topology>
    </subcellularLocation>
</comment>
<feature type="transmembrane region" description="Helical" evidence="8">
    <location>
        <begin position="91"/>
        <end position="109"/>
    </location>
</feature>
<keyword evidence="4" id="KW-0997">Cell inner membrane</keyword>
<feature type="transmembrane region" description="Helical" evidence="8">
    <location>
        <begin position="36"/>
        <end position="58"/>
    </location>
</feature>
<keyword evidence="3" id="KW-1003">Cell membrane</keyword>
<dbReference type="Proteomes" id="UP000029622">
    <property type="component" value="Unassembled WGS sequence"/>
</dbReference>
<feature type="transmembrane region" description="Helical" evidence="8">
    <location>
        <begin position="415"/>
        <end position="439"/>
    </location>
</feature>
<dbReference type="PANTHER" id="PTHR43357:SF4">
    <property type="entry name" value="INNER MEMBRANE ABC TRANSPORTER PERMEASE PROTEIN YDCV"/>
    <property type="match status" value="1"/>
</dbReference>
<keyword evidence="7 8" id="KW-0472">Membrane</keyword>
<feature type="transmembrane region" description="Helical" evidence="8">
    <location>
        <begin position="383"/>
        <end position="403"/>
    </location>
</feature>
<evidence type="ECO:0000313" key="10">
    <source>
        <dbReference type="EMBL" id="KGG80920.1"/>
    </source>
</evidence>
<evidence type="ECO:0000256" key="8">
    <source>
        <dbReference type="RuleBase" id="RU363032"/>
    </source>
</evidence>
<evidence type="ECO:0000259" key="9">
    <source>
        <dbReference type="PROSITE" id="PS50928"/>
    </source>
</evidence>
<feature type="transmembrane region" description="Helical" evidence="8">
    <location>
        <begin position="172"/>
        <end position="194"/>
    </location>
</feature>
<evidence type="ECO:0000256" key="3">
    <source>
        <dbReference type="ARBA" id="ARBA00022475"/>
    </source>
</evidence>
<feature type="domain" description="ABC transmembrane type-1" evidence="9">
    <location>
        <begin position="85"/>
        <end position="291"/>
    </location>
</feature>
<dbReference type="STRING" id="1156417.Y919_03580"/>
<reference evidence="10 11" key="1">
    <citation type="submission" date="2013-12" db="EMBL/GenBank/DDBJ databases">
        <title>Draft genome sequence of Caloranaerobacter sp. H53214.</title>
        <authorList>
            <person name="Jiang L.J."/>
            <person name="Shao Z.Z."/>
            <person name="Long M.N."/>
        </authorList>
    </citation>
    <scope>NUCLEOTIDE SEQUENCE [LARGE SCALE GENOMIC DNA]</scope>
    <source>
        <strain evidence="10 11">H53214</strain>
    </source>
</reference>
<dbReference type="PANTHER" id="PTHR43357">
    <property type="entry name" value="INNER MEMBRANE ABC TRANSPORTER PERMEASE PROTEIN YDCV"/>
    <property type="match status" value="1"/>
</dbReference>
<feature type="transmembrane region" description="Helical" evidence="8">
    <location>
        <begin position="272"/>
        <end position="290"/>
    </location>
</feature>
<feature type="transmembrane region" description="Helical" evidence="8">
    <location>
        <begin position="445"/>
        <end position="465"/>
    </location>
</feature>
<protein>
    <recommendedName>
        <fullName evidence="9">ABC transmembrane type-1 domain-containing protein</fullName>
    </recommendedName>
</protein>
<gene>
    <name evidence="10" type="ORF">Y919_03580</name>
</gene>
<dbReference type="EMBL" id="AZTB01000011">
    <property type="protein sequence ID" value="KGG80920.1"/>
    <property type="molecule type" value="Genomic_DNA"/>
</dbReference>
<feature type="domain" description="ABC transmembrane type-1" evidence="9">
    <location>
        <begin position="379"/>
        <end position="570"/>
    </location>
</feature>
<dbReference type="AlphaFoldDB" id="A0A096BI91"/>
<feature type="transmembrane region" description="Helical" evidence="8">
    <location>
        <begin position="505"/>
        <end position="529"/>
    </location>
</feature>
<organism evidence="10 11">
    <name type="scientific">Caloranaerobacter azorensis H53214</name>
    <dbReference type="NCBI Taxonomy" id="1156417"/>
    <lineage>
        <taxon>Bacteria</taxon>
        <taxon>Bacillati</taxon>
        <taxon>Bacillota</taxon>
        <taxon>Tissierellia</taxon>
        <taxon>Tissierellales</taxon>
        <taxon>Thermohalobacteraceae</taxon>
        <taxon>Caloranaerobacter</taxon>
    </lineage>
</organism>
<dbReference type="Gene3D" id="1.10.3720.10">
    <property type="entry name" value="MetI-like"/>
    <property type="match status" value="2"/>
</dbReference>
<feature type="transmembrane region" description="Helical" evidence="8">
    <location>
        <begin position="214"/>
        <end position="235"/>
    </location>
</feature>